<dbReference type="EMBL" id="KQ947407">
    <property type="protein sequence ID" value="KUJ22147.1"/>
    <property type="molecule type" value="Genomic_DNA"/>
</dbReference>
<dbReference type="Proteomes" id="UP000070700">
    <property type="component" value="Unassembled WGS sequence"/>
</dbReference>
<name>A0A194XQY9_MOLSC</name>
<protein>
    <submittedName>
        <fullName evidence="1">Uncharacterized protein</fullName>
    </submittedName>
</protein>
<gene>
    <name evidence="1" type="ORF">LY89DRAFT_665278</name>
</gene>
<keyword evidence="2" id="KW-1185">Reference proteome</keyword>
<dbReference type="InParanoid" id="A0A194XQY9"/>
<proteinExistence type="predicted"/>
<evidence type="ECO:0000313" key="2">
    <source>
        <dbReference type="Proteomes" id="UP000070700"/>
    </source>
</evidence>
<dbReference type="GeneID" id="28822557"/>
<evidence type="ECO:0000313" key="1">
    <source>
        <dbReference type="EMBL" id="KUJ22147.1"/>
    </source>
</evidence>
<dbReference type="KEGG" id="psco:LY89DRAFT_665278"/>
<reference evidence="1 2" key="1">
    <citation type="submission" date="2015-10" db="EMBL/GenBank/DDBJ databases">
        <title>Full genome of DAOMC 229536 Phialocephala scopiformis, a fungal endophyte of spruce producing the potent anti-insectan compound rugulosin.</title>
        <authorList>
            <consortium name="DOE Joint Genome Institute"/>
            <person name="Walker A.K."/>
            <person name="Frasz S.L."/>
            <person name="Seifert K.A."/>
            <person name="Miller J.D."/>
            <person name="Mondo S.J."/>
            <person name="Labutti K."/>
            <person name="Lipzen A."/>
            <person name="Dockter R."/>
            <person name="Kennedy M."/>
            <person name="Grigoriev I.V."/>
            <person name="Spatafora J.W."/>
        </authorList>
    </citation>
    <scope>NUCLEOTIDE SEQUENCE [LARGE SCALE GENOMIC DNA]</scope>
    <source>
        <strain evidence="1 2">CBS 120377</strain>
    </source>
</reference>
<dbReference type="RefSeq" id="XP_018076502.1">
    <property type="nucleotide sequence ID" value="XM_018212831.1"/>
</dbReference>
<organism evidence="1 2">
    <name type="scientific">Mollisia scopiformis</name>
    <name type="common">Conifer needle endophyte fungus</name>
    <name type="synonym">Phialocephala scopiformis</name>
    <dbReference type="NCBI Taxonomy" id="149040"/>
    <lineage>
        <taxon>Eukaryota</taxon>
        <taxon>Fungi</taxon>
        <taxon>Dikarya</taxon>
        <taxon>Ascomycota</taxon>
        <taxon>Pezizomycotina</taxon>
        <taxon>Leotiomycetes</taxon>
        <taxon>Helotiales</taxon>
        <taxon>Mollisiaceae</taxon>
        <taxon>Mollisia</taxon>
    </lineage>
</organism>
<sequence>MNSTSSSSHGAEATNRQELVRKRGYDAEITVHIGGIQRDEMKQIGLYWPLRKQMSHNVDIFNRHDYRIEEDLSKAVPTKRKANAGNHSICAQYLTEKYIEVFIDLQSLH</sequence>
<accession>A0A194XQY9</accession>
<dbReference type="AlphaFoldDB" id="A0A194XQY9"/>